<dbReference type="InterPro" id="IPR014048">
    <property type="entry name" value="MethylDNA_cys_MeTrfase_DNA-bd"/>
</dbReference>
<proteinExistence type="predicted"/>
<comment type="caution">
    <text evidence="8">The sequence shown here is derived from an EMBL/GenBank/DDBJ whole genome shotgun (WGS) entry which is preliminary data.</text>
</comment>
<dbReference type="SUPFAM" id="SSF46767">
    <property type="entry name" value="Methylated DNA-protein cysteine methyltransferase, C-terminal domain"/>
    <property type="match status" value="1"/>
</dbReference>
<name>A0ABS7ZXX2_9GAMM</name>
<dbReference type="Pfam" id="PF01035">
    <property type="entry name" value="DNA_binding_1"/>
    <property type="match status" value="1"/>
</dbReference>
<keyword evidence="2" id="KW-0489">Methyltransferase</keyword>
<organism evidence="8 9">
    <name type="scientific">Thalassolituus marinus</name>
    <dbReference type="NCBI Taxonomy" id="671053"/>
    <lineage>
        <taxon>Bacteria</taxon>
        <taxon>Pseudomonadati</taxon>
        <taxon>Pseudomonadota</taxon>
        <taxon>Gammaproteobacteria</taxon>
        <taxon>Oceanospirillales</taxon>
        <taxon>Oceanospirillaceae</taxon>
        <taxon>Thalassolituus</taxon>
    </lineage>
</organism>
<sequence length="166" mass="17951">MTRYVAQLGLPICHALLIRDNDLNLLTVDLFDDQASCEQALNGLLEQGAQPSSLPEPIAKLYVEFFQGAPSSIDRLNLQGTDFQRRVWATIASIPAGEVRSYSELAAMLGQPTAARAVASACARNTLALLVPCHRVVPASGGVGQYRWGSALKERLLRYEAGLKAL</sequence>
<dbReference type="PANTHER" id="PTHR10815">
    <property type="entry name" value="METHYLATED-DNA--PROTEIN-CYSTEINE METHYLTRANSFERASE"/>
    <property type="match status" value="1"/>
</dbReference>
<reference evidence="8 9" key="1">
    <citation type="submission" date="2020-12" db="EMBL/GenBank/DDBJ databases">
        <title>Novel Thalassolituus-related marine hydrocarbonoclastic bacteria mediated algae-derived hydrocarbons mineralization in twilight zone of the northern South China Sea.</title>
        <authorList>
            <person name="Dong C."/>
        </authorList>
    </citation>
    <scope>NUCLEOTIDE SEQUENCE [LARGE SCALE GENOMIC DNA]</scope>
    <source>
        <strain evidence="8 9">IMCC1826</strain>
    </source>
</reference>
<dbReference type="CDD" id="cd06445">
    <property type="entry name" value="ATase"/>
    <property type="match status" value="1"/>
</dbReference>
<dbReference type="EMBL" id="JAEDAH010000102">
    <property type="protein sequence ID" value="MCA6065225.1"/>
    <property type="molecule type" value="Genomic_DNA"/>
</dbReference>
<keyword evidence="5" id="KW-0234">DNA repair</keyword>
<protein>
    <submittedName>
        <fullName evidence="8">Methylated-DNA--[protein]-cysteine S-methyltransferase</fullName>
    </submittedName>
</protein>
<evidence type="ECO:0000256" key="5">
    <source>
        <dbReference type="ARBA" id="ARBA00023204"/>
    </source>
</evidence>
<dbReference type="RefSeq" id="WP_225676960.1">
    <property type="nucleotide sequence ID" value="NZ_JAEDAH010000102.1"/>
</dbReference>
<feature type="domain" description="Methylated-DNA-[protein]-cysteine S-methyltransferase DNA binding" evidence="7">
    <location>
        <begin position="82"/>
        <end position="161"/>
    </location>
</feature>
<gene>
    <name evidence="8" type="ORF">I9W95_16635</name>
</gene>
<dbReference type="InterPro" id="IPR036217">
    <property type="entry name" value="MethylDNA_cys_MeTrfase_DNAb"/>
</dbReference>
<dbReference type="NCBIfam" id="TIGR00589">
    <property type="entry name" value="ogt"/>
    <property type="match status" value="1"/>
</dbReference>
<accession>A0ABS7ZXX2</accession>
<evidence type="ECO:0000313" key="9">
    <source>
        <dbReference type="Proteomes" id="UP000714380"/>
    </source>
</evidence>
<evidence type="ECO:0000313" key="8">
    <source>
        <dbReference type="EMBL" id="MCA6065225.1"/>
    </source>
</evidence>
<dbReference type="PROSITE" id="PS00374">
    <property type="entry name" value="MGMT"/>
    <property type="match status" value="1"/>
</dbReference>
<evidence type="ECO:0000256" key="2">
    <source>
        <dbReference type="ARBA" id="ARBA00022603"/>
    </source>
</evidence>
<dbReference type="Gene3D" id="1.10.10.10">
    <property type="entry name" value="Winged helix-like DNA-binding domain superfamily/Winged helix DNA-binding domain"/>
    <property type="match status" value="1"/>
</dbReference>
<evidence type="ECO:0000256" key="6">
    <source>
        <dbReference type="ARBA" id="ARBA00049348"/>
    </source>
</evidence>
<dbReference type="InterPro" id="IPR036388">
    <property type="entry name" value="WH-like_DNA-bd_sf"/>
</dbReference>
<comment type="catalytic activity">
    <reaction evidence="6">
        <text>a 6-O-methyl-2'-deoxyguanosine in DNA + L-cysteinyl-[protein] = S-methyl-L-cysteinyl-[protein] + a 2'-deoxyguanosine in DNA</text>
        <dbReference type="Rhea" id="RHEA:24000"/>
        <dbReference type="Rhea" id="RHEA-COMP:10131"/>
        <dbReference type="Rhea" id="RHEA-COMP:10132"/>
        <dbReference type="Rhea" id="RHEA-COMP:11367"/>
        <dbReference type="Rhea" id="RHEA-COMP:11368"/>
        <dbReference type="ChEBI" id="CHEBI:29950"/>
        <dbReference type="ChEBI" id="CHEBI:82612"/>
        <dbReference type="ChEBI" id="CHEBI:85445"/>
        <dbReference type="ChEBI" id="CHEBI:85448"/>
        <dbReference type="EC" id="2.1.1.63"/>
    </reaction>
</comment>
<dbReference type="Proteomes" id="UP000714380">
    <property type="component" value="Unassembled WGS sequence"/>
</dbReference>
<evidence type="ECO:0000256" key="4">
    <source>
        <dbReference type="ARBA" id="ARBA00022763"/>
    </source>
</evidence>
<dbReference type="PANTHER" id="PTHR10815:SF13">
    <property type="entry name" value="METHYLATED-DNA--PROTEIN-CYSTEINE METHYLTRANSFERASE"/>
    <property type="match status" value="1"/>
</dbReference>
<keyword evidence="3" id="KW-0808">Transferase</keyword>
<keyword evidence="9" id="KW-1185">Reference proteome</keyword>
<evidence type="ECO:0000256" key="3">
    <source>
        <dbReference type="ARBA" id="ARBA00022679"/>
    </source>
</evidence>
<dbReference type="InterPro" id="IPR001497">
    <property type="entry name" value="MethylDNA_cys_MeTrfase_AS"/>
</dbReference>
<keyword evidence="4" id="KW-0227">DNA damage</keyword>
<evidence type="ECO:0000259" key="7">
    <source>
        <dbReference type="Pfam" id="PF01035"/>
    </source>
</evidence>
<evidence type="ECO:0000256" key="1">
    <source>
        <dbReference type="ARBA" id="ARBA00001286"/>
    </source>
</evidence>
<comment type="catalytic activity">
    <reaction evidence="1">
        <text>a 4-O-methyl-thymidine in DNA + L-cysteinyl-[protein] = a thymidine in DNA + S-methyl-L-cysteinyl-[protein]</text>
        <dbReference type="Rhea" id="RHEA:53428"/>
        <dbReference type="Rhea" id="RHEA-COMP:10131"/>
        <dbReference type="Rhea" id="RHEA-COMP:10132"/>
        <dbReference type="Rhea" id="RHEA-COMP:13555"/>
        <dbReference type="Rhea" id="RHEA-COMP:13556"/>
        <dbReference type="ChEBI" id="CHEBI:29950"/>
        <dbReference type="ChEBI" id="CHEBI:82612"/>
        <dbReference type="ChEBI" id="CHEBI:137386"/>
        <dbReference type="ChEBI" id="CHEBI:137387"/>
        <dbReference type="EC" id="2.1.1.63"/>
    </reaction>
</comment>